<evidence type="ECO:0000259" key="8">
    <source>
        <dbReference type="PROSITE" id="PS50221"/>
    </source>
</evidence>
<dbReference type="Pfam" id="PF00002">
    <property type="entry name" value="7tm_2"/>
    <property type="match status" value="1"/>
</dbReference>
<keyword evidence="5" id="KW-1015">Disulfide bond</keyword>
<dbReference type="Gene3D" id="2.60.220.50">
    <property type="match status" value="1"/>
</dbReference>
<feature type="domain" description="G-protein coupled receptors family 2 profile 2" evidence="9">
    <location>
        <begin position="563"/>
        <end position="849"/>
    </location>
</feature>
<dbReference type="AlphaFoldDB" id="A0A267GVM1"/>
<evidence type="ECO:0000256" key="7">
    <source>
        <dbReference type="SAM" id="Phobius"/>
    </source>
</evidence>
<feature type="region of interest" description="Disordered" evidence="6">
    <location>
        <begin position="887"/>
        <end position="954"/>
    </location>
</feature>
<feature type="transmembrane region" description="Helical" evidence="7">
    <location>
        <begin position="797"/>
        <end position="818"/>
    </location>
</feature>
<feature type="transmembrane region" description="Helical" evidence="7">
    <location>
        <begin position="824"/>
        <end position="848"/>
    </location>
</feature>
<name>A0A267GVM1_9PLAT</name>
<dbReference type="Proteomes" id="UP000215902">
    <property type="component" value="Unassembled WGS sequence"/>
</dbReference>
<accession>A0A267GVM1</accession>
<evidence type="ECO:0000256" key="1">
    <source>
        <dbReference type="ARBA" id="ARBA00004141"/>
    </source>
</evidence>
<evidence type="ECO:0000256" key="2">
    <source>
        <dbReference type="ARBA" id="ARBA00022692"/>
    </source>
</evidence>
<feature type="compositionally biased region" description="Polar residues" evidence="6">
    <location>
        <begin position="900"/>
        <end position="916"/>
    </location>
</feature>
<keyword evidence="11" id="KW-1185">Reference proteome</keyword>
<dbReference type="InterPro" id="IPR000832">
    <property type="entry name" value="GPCR_2_secretin-like"/>
</dbReference>
<evidence type="ECO:0000259" key="9">
    <source>
        <dbReference type="PROSITE" id="PS50261"/>
    </source>
</evidence>
<feature type="compositionally biased region" description="Polar residues" evidence="6">
    <location>
        <begin position="929"/>
        <end position="941"/>
    </location>
</feature>
<dbReference type="Gene3D" id="1.20.1070.10">
    <property type="entry name" value="Rhodopsin 7-helix transmembrane proteins"/>
    <property type="match status" value="1"/>
</dbReference>
<dbReference type="PANTHER" id="PTHR12011:SF347">
    <property type="entry name" value="FI21270P1-RELATED"/>
    <property type="match status" value="1"/>
</dbReference>
<dbReference type="InterPro" id="IPR017981">
    <property type="entry name" value="GPCR_2-like_7TM"/>
</dbReference>
<evidence type="ECO:0000256" key="5">
    <source>
        <dbReference type="ARBA" id="ARBA00023157"/>
    </source>
</evidence>
<evidence type="ECO:0000313" key="11">
    <source>
        <dbReference type="Proteomes" id="UP000215902"/>
    </source>
</evidence>
<keyword evidence="3 7" id="KW-1133">Transmembrane helix</keyword>
<evidence type="ECO:0000256" key="3">
    <source>
        <dbReference type="ARBA" id="ARBA00022989"/>
    </source>
</evidence>
<keyword evidence="4 7" id="KW-0472">Membrane</keyword>
<feature type="transmembrane region" description="Helical" evidence="7">
    <location>
        <begin position="608"/>
        <end position="624"/>
    </location>
</feature>
<dbReference type="PROSITE" id="PS50261">
    <property type="entry name" value="G_PROTEIN_RECEP_F2_4"/>
    <property type="match status" value="1"/>
</dbReference>
<dbReference type="InterPro" id="IPR046338">
    <property type="entry name" value="GAIN_dom_sf"/>
</dbReference>
<gene>
    <name evidence="10" type="ORF">BOX15_Mlig021966g1</name>
</gene>
<feature type="transmembrane region" description="Helical" evidence="7">
    <location>
        <begin position="563"/>
        <end position="588"/>
    </location>
</feature>
<dbReference type="Pfam" id="PF01825">
    <property type="entry name" value="GPS"/>
    <property type="match status" value="1"/>
</dbReference>
<feature type="non-terminal residue" evidence="10">
    <location>
        <position position="1"/>
    </location>
</feature>
<dbReference type="OrthoDB" id="10052455at2759"/>
<protein>
    <recommendedName>
        <fullName evidence="12">GPS domain-containing protein</fullName>
    </recommendedName>
</protein>
<comment type="subcellular location">
    <subcellularLocation>
        <location evidence="1">Membrane</location>
        <topology evidence="1">Multi-pass membrane protein</topology>
    </subcellularLocation>
</comment>
<dbReference type="GO" id="GO:0007166">
    <property type="term" value="P:cell surface receptor signaling pathway"/>
    <property type="evidence" value="ECO:0007669"/>
    <property type="project" value="InterPro"/>
</dbReference>
<feature type="transmembrane region" description="Helical" evidence="7">
    <location>
        <begin position="735"/>
        <end position="758"/>
    </location>
</feature>
<dbReference type="EMBL" id="NIVC01000150">
    <property type="protein sequence ID" value="PAA89514.1"/>
    <property type="molecule type" value="Genomic_DNA"/>
</dbReference>
<feature type="domain" description="GAIN-B" evidence="8">
    <location>
        <begin position="404"/>
        <end position="547"/>
    </location>
</feature>
<reference evidence="10 11" key="1">
    <citation type="submission" date="2017-06" db="EMBL/GenBank/DDBJ databases">
        <title>A platform for efficient transgenesis in Macrostomum lignano, a flatworm model organism for stem cell research.</title>
        <authorList>
            <person name="Berezikov E."/>
        </authorList>
    </citation>
    <scope>NUCLEOTIDE SEQUENCE [LARGE SCALE GENOMIC DNA]</scope>
    <source>
        <strain evidence="10">DV1</strain>
        <tissue evidence="10">Whole organism</tissue>
    </source>
</reference>
<feature type="transmembrane region" description="Helical" evidence="7">
    <location>
        <begin position="630"/>
        <end position="655"/>
    </location>
</feature>
<dbReference type="PRINTS" id="PR00249">
    <property type="entry name" value="GPCRSECRETIN"/>
</dbReference>
<feature type="transmembrane region" description="Helical" evidence="7">
    <location>
        <begin position="683"/>
        <end position="701"/>
    </location>
</feature>
<evidence type="ECO:0000313" key="10">
    <source>
        <dbReference type="EMBL" id="PAA89514.1"/>
    </source>
</evidence>
<evidence type="ECO:0000256" key="6">
    <source>
        <dbReference type="SAM" id="MobiDB-lite"/>
    </source>
</evidence>
<feature type="compositionally biased region" description="Low complexity" evidence="6">
    <location>
        <begin position="890"/>
        <end position="899"/>
    </location>
</feature>
<dbReference type="InterPro" id="IPR057244">
    <property type="entry name" value="GAIN_B"/>
</dbReference>
<dbReference type="GO" id="GO:0004930">
    <property type="term" value="F:G protein-coupled receptor activity"/>
    <property type="evidence" value="ECO:0007669"/>
    <property type="project" value="InterPro"/>
</dbReference>
<sequence length="1006" mass="108320">LVFMPLPHCDVATLKKKILPHLPIAMLAVTKLQYQLFCRSILVRILILTFVSSSAVRLNKDPCSEVACTMTIEPGDTFEPQCNKFVGFMLLMEPGKKVTFQKKAEPELSNSPFDLETIDSTGDCSLSAENFTQALQRKTDCFVADRGGYFNCQIKNPKSVREALYHGCFSEKRILNGSYNCINSSSAGFTLTTELPSMLNQKLPTSNPQSDRRDGAGRFETPCATCSTTESPSRNACSTYEGSERSYLDANGECQPSPANLKELNLTMNSDLADSQKATVLLEYAQKNIDSAKSMKEFTSLLNQQLTSNTDSSTRTIANLLKTVGTVADMPLWRAVKNLTDSDAKDLAETAASVIDAVDSIGFGLAASAAQDFSIDGGDGGVALSFVRLAPDRGWTTAQPDSRTQLKLTANLVDSSGQVTEADNRTVVATSLDLPHLIGSLPDPPGNAPETSGLIATQIVQASLFGSSDGPGSRRLTEASVLAVLPHLSGRQWVGVHRTCAYLRPGTGLLDSHGCRVVPELSSAVKTACLCNHLSSFAVVVSPSDSWATIESKQLLMEHSVPLAVLTYVCLGLSILCLLLTCVTYAAVRVKTQAADHSIATLHRVHSCLSACLLGAHALFLAGFERGTTFGALACKIVSGAAVYLFLAVFCWLLCEGFMYTKSLIVVLPGVDSTFAKVKFRHYCLLSILAPAAILVPVALIRSDQMIQYRPNLEGHSASLEEPSTCWLSDRNGTYWAFLGPVLFVCAVNLAIFVAILVKLSRRDLGAGGDGGGCNGYSGGMEGHFGLGEFMRRQVKLSITLASLLGLTWLLCILFFFAQGRFLLVAHYLFVLLTGLQGCFIFATQIAAHERIREAWERRLLSSGGRCLPSSLRRCLERRRTDRISGACGKQQQLQQQKLNSRSKSAADSAEQGNSKSDSHSMAPIYRGTAQTEEVSFVTSSPAAAAPPGDDRQRAEPIKVAMATTISLGDIQCACGCGSANDGQCDNGLDEEDWHTADIMPPVAEA</sequence>
<dbReference type="GO" id="GO:0005886">
    <property type="term" value="C:plasma membrane"/>
    <property type="evidence" value="ECO:0007669"/>
    <property type="project" value="TreeGrafter"/>
</dbReference>
<keyword evidence="2 7" id="KW-0812">Transmembrane</keyword>
<evidence type="ECO:0008006" key="12">
    <source>
        <dbReference type="Google" id="ProtNLM"/>
    </source>
</evidence>
<comment type="caution">
    <text evidence="10">The sequence shown here is derived from an EMBL/GenBank/DDBJ whole genome shotgun (WGS) entry which is preliminary data.</text>
</comment>
<proteinExistence type="predicted"/>
<dbReference type="InterPro" id="IPR000203">
    <property type="entry name" value="GPS"/>
</dbReference>
<dbReference type="PROSITE" id="PS50221">
    <property type="entry name" value="GAIN_B"/>
    <property type="match status" value="1"/>
</dbReference>
<dbReference type="STRING" id="282301.A0A267GVM1"/>
<organism evidence="10 11">
    <name type="scientific">Macrostomum lignano</name>
    <dbReference type="NCBI Taxonomy" id="282301"/>
    <lineage>
        <taxon>Eukaryota</taxon>
        <taxon>Metazoa</taxon>
        <taxon>Spiralia</taxon>
        <taxon>Lophotrochozoa</taxon>
        <taxon>Platyhelminthes</taxon>
        <taxon>Rhabditophora</taxon>
        <taxon>Macrostomorpha</taxon>
        <taxon>Macrostomida</taxon>
        <taxon>Macrostomidae</taxon>
        <taxon>Macrostomum</taxon>
    </lineage>
</organism>
<dbReference type="PANTHER" id="PTHR12011">
    <property type="entry name" value="ADHESION G-PROTEIN COUPLED RECEPTOR"/>
    <property type="match status" value="1"/>
</dbReference>
<evidence type="ECO:0000256" key="4">
    <source>
        <dbReference type="ARBA" id="ARBA00023136"/>
    </source>
</evidence>